<sequence>MRHEHIQVRDMKKTVKTWCKDFGYTWYGPGVYSAEKYDYKIQFLKGVFALFRTAHGRCFAPRQCITGKGKAFLIFPVFSQFLGHKEISRTRFAQAVDWVLACLQGKISQFPSATALQLGEPEGASRCRLS</sequence>
<proteinExistence type="predicted"/>
<evidence type="ECO:0000313" key="1">
    <source>
        <dbReference type="EMBL" id="WPL17215.1"/>
    </source>
</evidence>
<evidence type="ECO:0000313" key="2">
    <source>
        <dbReference type="Proteomes" id="UP001432180"/>
    </source>
</evidence>
<dbReference type="Proteomes" id="UP001432180">
    <property type="component" value="Chromosome"/>
</dbReference>
<keyword evidence="2" id="KW-1185">Reference proteome</keyword>
<protein>
    <submittedName>
        <fullName evidence="1">Uncharacterized protein</fullName>
    </submittedName>
</protein>
<accession>A0ABZ0SCC2</accession>
<reference evidence="1 2" key="1">
    <citation type="journal article" date="2023" name="Microorganisms">
        <title>Thiorhodovibrio frisius and Trv. litoralis spp. nov., Two Novel Members from a Clade of Fastidious Purple Sulfur Bacteria That Exhibit Unique Red-Shifted Light-Harvesting Capabilities.</title>
        <authorList>
            <person name="Methner A."/>
            <person name="Kuzyk S.B."/>
            <person name="Petersen J."/>
            <person name="Bauer S."/>
            <person name="Brinkmann H."/>
            <person name="Sichau K."/>
            <person name="Wanner G."/>
            <person name="Wolf J."/>
            <person name="Neumann-Schaal M."/>
            <person name="Henke P."/>
            <person name="Tank M."/>
            <person name="Sproer C."/>
            <person name="Bunk B."/>
            <person name="Overmann J."/>
        </authorList>
    </citation>
    <scope>NUCLEOTIDE SEQUENCE [LARGE SCALE GENOMIC DNA]</scope>
    <source>
        <strain evidence="1 2">DSM 6702</strain>
    </source>
</reference>
<name>A0ABZ0SCC2_9GAMM</name>
<organism evidence="1 2">
    <name type="scientific">Thiorhodovibrio winogradskyi</name>
    <dbReference type="NCBI Taxonomy" id="77007"/>
    <lineage>
        <taxon>Bacteria</taxon>
        <taxon>Pseudomonadati</taxon>
        <taxon>Pseudomonadota</taxon>
        <taxon>Gammaproteobacteria</taxon>
        <taxon>Chromatiales</taxon>
        <taxon>Chromatiaceae</taxon>
        <taxon>Thiorhodovibrio</taxon>
    </lineage>
</organism>
<dbReference type="EMBL" id="CP121472">
    <property type="protein sequence ID" value="WPL17215.1"/>
    <property type="molecule type" value="Genomic_DNA"/>
</dbReference>
<gene>
    <name evidence="1" type="ORF">Thiowin_02211</name>
</gene>